<evidence type="ECO:0000256" key="3">
    <source>
        <dbReference type="ARBA" id="ARBA00023163"/>
    </source>
</evidence>
<evidence type="ECO:0000313" key="5">
    <source>
        <dbReference type="EMBL" id="GHO58500.1"/>
    </source>
</evidence>
<keyword evidence="6" id="KW-1185">Reference proteome</keyword>
<gene>
    <name evidence="5" type="ORF">KSB_69750</name>
</gene>
<dbReference type="InterPro" id="IPR000835">
    <property type="entry name" value="HTH_MarR-typ"/>
</dbReference>
<dbReference type="Proteomes" id="UP000654345">
    <property type="component" value="Unassembled WGS sequence"/>
</dbReference>
<dbReference type="Gene3D" id="1.10.10.10">
    <property type="entry name" value="Winged helix-like DNA-binding domain superfamily/Winged helix DNA-binding domain"/>
    <property type="match status" value="1"/>
</dbReference>
<evidence type="ECO:0000313" key="6">
    <source>
        <dbReference type="Proteomes" id="UP000654345"/>
    </source>
</evidence>
<evidence type="ECO:0000259" key="4">
    <source>
        <dbReference type="PROSITE" id="PS50995"/>
    </source>
</evidence>
<dbReference type="PANTHER" id="PTHR42756:SF1">
    <property type="entry name" value="TRANSCRIPTIONAL REPRESSOR OF EMRAB OPERON"/>
    <property type="match status" value="1"/>
</dbReference>
<dbReference type="SUPFAM" id="SSF46785">
    <property type="entry name" value="Winged helix' DNA-binding domain"/>
    <property type="match status" value="1"/>
</dbReference>
<dbReference type="InterPro" id="IPR036388">
    <property type="entry name" value="WH-like_DNA-bd_sf"/>
</dbReference>
<feature type="domain" description="HTH marR-type" evidence="4">
    <location>
        <begin position="1"/>
        <end position="134"/>
    </location>
</feature>
<name>A0ABQ3V0Q4_9CHLR</name>
<accession>A0ABQ3V0Q4</accession>
<dbReference type="PANTHER" id="PTHR42756">
    <property type="entry name" value="TRANSCRIPTIONAL REGULATOR, MARR"/>
    <property type="match status" value="1"/>
</dbReference>
<evidence type="ECO:0000256" key="1">
    <source>
        <dbReference type="ARBA" id="ARBA00023015"/>
    </source>
</evidence>
<proteinExistence type="predicted"/>
<dbReference type="EMBL" id="BNJG01000003">
    <property type="protein sequence ID" value="GHO58500.1"/>
    <property type="molecule type" value="Genomic_DNA"/>
</dbReference>
<dbReference type="PRINTS" id="PR00598">
    <property type="entry name" value="HTHMARR"/>
</dbReference>
<comment type="caution">
    <text evidence="5">The sequence shown here is derived from an EMBL/GenBank/DDBJ whole genome shotgun (WGS) entry which is preliminary data.</text>
</comment>
<keyword evidence="3" id="KW-0804">Transcription</keyword>
<dbReference type="SMART" id="SM00347">
    <property type="entry name" value="HTH_MARR"/>
    <property type="match status" value="1"/>
</dbReference>
<keyword evidence="2" id="KW-0238">DNA-binding</keyword>
<organism evidence="5 6">
    <name type="scientific">Ktedonobacter robiniae</name>
    <dbReference type="NCBI Taxonomy" id="2778365"/>
    <lineage>
        <taxon>Bacteria</taxon>
        <taxon>Bacillati</taxon>
        <taxon>Chloroflexota</taxon>
        <taxon>Ktedonobacteria</taxon>
        <taxon>Ktedonobacterales</taxon>
        <taxon>Ktedonobacteraceae</taxon>
        <taxon>Ktedonobacter</taxon>
    </lineage>
</organism>
<dbReference type="InterPro" id="IPR036390">
    <property type="entry name" value="WH_DNA-bd_sf"/>
</dbReference>
<reference evidence="5 6" key="1">
    <citation type="journal article" date="2021" name="Int. J. Syst. Evol. Microbiol.">
        <title>Reticulibacter mediterranei gen. nov., sp. nov., within the new family Reticulibacteraceae fam. nov., and Ktedonospora formicarum gen. nov., sp. nov., Ktedonobacter robiniae sp. nov., Dictyobacter formicarum sp. nov. and Dictyobacter arantiisoli sp. nov., belonging to the class Ktedonobacteria.</title>
        <authorList>
            <person name="Yabe S."/>
            <person name="Zheng Y."/>
            <person name="Wang C.M."/>
            <person name="Sakai Y."/>
            <person name="Abe K."/>
            <person name="Yokota A."/>
            <person name="Donadio S."/>
            <person name="Cavaletti L."/>
            <person name="Monciardini P."/>
        </authorList>
    </citation>
    <scope>NUCLEOTIDE SEQUENCE [LARGE SCALE GENOMIC DNA]</scope>
    <source>
        <strain evidence="5 6">SOSP1-30</strain>
    </source>
</reference>
<protein>
    <submittedName>
        <fullName evidence="5">MarR family transcriptional regulator</fullName>
    </submittedName>
</protein>
<sequence>MPVSAVLAWLRLFRVFQRIDRAQTVHLRSWNLNVAQFDVLARVGTHKGITQQELADSLLVTKGNISLLLNRMEEMGLLKRYQERRSNTLFLTAKGQELYDCVVPAHEELIACLMSGVSPSELRQLQHLLRKLEYTLR</sequence>
<dbReference type="RefSeq" id="WP_201374775.1">
    <property type="nucleotide sequence ID" value="NZ_BNJG01000003.1"/>
</dbReference>
<dbReference type="PROSITE" id="PS50995">
    <property type="entry name" value="HTH_MARR_2"/>
    <property type="match status" value="1"/>
</dbReference>
<keyword evidence="1" id="KW-0805">Transcription regulation</keyword>
<evidence type="ECO:0000256" key="2">
    <source>
        <dbReference type="ARBA" id="ARBA00023125"/>
    </source>
</evidence>
<dbReference type="Pfam" id="PF12802">
    <property type="entry name" value="MarR_2"/>
    <property type="match status" value="1"/>
</dbReference>